<dbReference type="Proteomes" id="UP000015525">
    <property type="component" value="Unassembled WGS sequence"/>
</dbReference>
<reference evidence="1 2" key="1">
    <citation type="journal article" date="2013" name="Genome Announc.">
        <title>Draft Genome Sequence of Sphingobium quisquiliarum Strain P25T, a Novel Hexachlorocyclohexane (HCH)-Degrading Bacterium Isolated from an HCH Dumpsite.</title>
        <authorList>
            <person name="Kumar Singh A."/>
            <person name="Sangwan N."/>
            <person name="Sharma A."/>
            <person name="Gupta V."/>
            <person name="Khurana J.P."/>
            <person name="Lal R."/>
        </authorList>
    </citation>
    <scope>NUCLEOTIDE SEQUENCE [LARGE SCALE GENOMIC DNA]</scope>
    <source>
        <strain evidence="1 2">P25</strain>
    </source>
</reference>
<accession>T0HBY3</accession>
<comment type="caution">
    <text evidence="1">The sequence shown here is derived from an EMBL/GenBank/DDBJ whole genome shotgun (WGS) entry which is preliminary data.</text>
</comment>
<dbReference type="AlphaFoldDB" id="T0HBY3"/>
<evidence type="ECO:0000313" key="2">
    <source>
        <dbReference type="Proteomes" id="UP000015525"/>
    </source>
</evidence>
<keyword evidence="2" id="KW-1185">Reference proteome</keyword>
<name>T0HBY3_9SPHN</name>
<evidence type="ECO:0000313" key="1">
    <source>
        <dbReference type="EMBL" id="EQB13821.1"/>
    </source>
</evidence>
<dbReference type="EMBL" id="ATHO01000014">
    <property type="protein sequence ID" value="EQB13821.1"/>
    <property type="molecule type" value="Genomic_DNA"/>
</dbReference>
<protein>
    <submittedName>
        <fullName evidence="1">Uncharacterized protein</fullName>
    </submittedName>
</protein>
<gene>
    <name evidence="1" type="ORF">L288_02360</name>
</gene>
<proteinExistence type="predicted"/>
<sequence>MTGDSGDDELAIFEALGNLPQDQLFAFLILPAADDDKWSRAVIH</sequence>
<dbReference type="RefSeq" id="WP_021236794.1">
    <property type="nucleotide sequence ID" value="NZ_ATHO01000014.1"/>
</dbReference>
<organism evidence="1 2">
    <name type="scientific">Sphingobium quisquiliarum P25</name>
    <dbReference type="NCBI Taxonomy" id="1329909"/>
    <lineage>
        <taxon>Bacteria</taxon>
        <taxon>Pseudomonadati</taxon>
        <taxon>Pseudomonadota</taxon>
        <taxon>Alphaproteobacteria</taxon>
        <taxon>Sphingomonadales</taxon>
        <taxon>Sphingomonadaceae</taxon>
        <taxon>Sphingobium</taxon>
    </lineage>
</organism>